<dbReference type="PANTHER" id="PTHR46889">
    <property type="entry name" value="TRANSPOSASE INSF FOR INSERTION SEQUENCE IS3B-RELATED"/>
    <property type="match status" value="1"/>
</dbReference>
<dbReference type="Pfam" id="PF00665">
    <property type="entry name" value="rve"/>
    <property type="match status" value="1"/>
</dbReference>
<accession>A0ABX1BKF9</accession>
<dbReference type="InterPro" id="IPR050900">
    <property type="entry name" value="Transposase_IS3/IS150/IS904"/>
</dbReference>
<proteinExistence type="predicted"/>
<evidence type="ECO:0000256" key="1">
    <source>
        <dbReference type="SAM" id="MobiDB-lite"/>
    </source>
</evidence>
<dbReference type="PANTHER" id="PTHR46889:SF4">
    <property type="entry name" value="TRANSPOSASE INSO FOR INSERTION SEQUENCE ELEMENT IS911B-RELATED"/>
    <property type="match status" value="1"/>
</dbReference>
<name>A0ABX1BKF9_9ACTN</name>
<dbReference type="SUPFAM" id="SSF53098">
    <property type="entry name" value="Ribonuclease H-like"/>
    <property type="match status" value="1"/>
</dbReference>
<sequence length="158" mass="17329">MTVNHKRVERVMREYGIAGLHLRKKVRTTIAEADASPVSDLLQRDFIAERPNTRYVGDITYLLAGGGWFLYLATVVDLCSRRLAGWSIADCMRAPSSSSTRCRPRRRPGAAVWTARCFTTTKGRRAARGPAADSASPARAARSAPAPTTRRPSPSTRA</sequence>
<dbReference type="InterPro" id="IPR012337">
    <property type="entry name" value="RNaseH-like_sf"/>
</dbReference>
<dbReference type="EMBL" id="JAATEP010000066">
    <property type="protein sequence ID" value="NJP97472.1"/>
    <property type="molecule type" value="Genomic_DNA"/>
</dbReference>
<feature type="compositionally biased region" description="Low complexity" evidence="1">
    <location>
        <begin position="128"/>
        <end position="158"/>
    </location>
</feature>
<feature type="domain" description="Integrase catalytic" evidence="2">
    <location>
        <begin position="49"/>
        <end position="94"/>
    </location>
</feature>
<organism evidence="3 4">
    <name type="scientific">Nonomuraea composti</name>
    <dbReference type="NCBI Taxonomy" id="2720023"/>
    <lineage>
        <taxon>Bacteria</taxon>
        <taxon>Bacillati</taxon>
        <taxon>Actinomycetota</taxon>
        <taxon>Actinomycetes</taxon>
        <taxon>Streptosporangiales</taxon>
        <taxon>Streptosporangiaceae</taxon>
        <taxon>Nonomuraea</taxon>
    </lineage>
</organism>
<protein>
    <recommendedName>
        <fullName evidence="2">Integrase catalytic domain-containing protein</fullName>
    </recommendedName>
</protein>
<keyword evidence="4" id="KW-1185">Reference proteome</keyword>
<reference evidence="3 4" key="1">
    <citation type="submission" date="2020-03" db="EMBL/GenBank/DDBJ databases">
        <title>WGS of actinomycetes isolated from Thailand.</title>
        <authorList>
            <person name="Thawai C."/>
        </authorList>
    </citation>
    <scope>NUCLEOTIDE SEQUENCE [LARGE SCALE GENOMIC DNA]</scope>
    <source>
        <strain evidence="3 4">FMUSA5-5</strain>
    </source>
</reference>
<comment type="caution">
    <text evidence="3">The sequence shown here is derived from an EMBL/GenBank/DDBJ whole genome shotgun (WGS) entry which is preliminary data.</text>
</comment>
<evidence type="ECO:0000313" key="4">
    <source>
        <dbReference type="Proteomes" id="UP000696294"/>
    </source>
</evidence>
<evidence type="ECO:0000259" key="2">
    <source>
        <dbReference type="Pfam" id="PF00665"/>
    </source>
</evidence>
<dbReference type="InterPro" id="IPR001584">
    <property type="entry name" value="Integrase_cat-core"/>
</dbReference>
<evidence type="ECO:0000313" key="3">
    <source>
        <dbReference type="EMBL" id="NJP97472.1"/>
    </source>
</evidence>
<dbReference type="Proteomes" id="UP000696294">
    <property type="component" value="Unassembled WGS sequence"/>
</dbReference>
<feature type="region of interest" description="Disordered" evidence="1">
    <location>
        <begin position="121"/>
        <end position="158"/>
    </location>
</feature>
<gene>
    <name evidence="3" type="ORF">HCN51_50005</name>
</gene>